<feature type="transmembrane region" description="Helical" evidence="1">
    <location>
        <begin position="43"/>
        <end position="66"/>
    </location>
</feature>
<dbReference type="Gene3D" id="1.25.40.1040">
    <property type="match status" value="1"/>
</dbReference>
<feature type="transmembrane region" description="Helical" evidence="1">
    <location>
        <begin position="12"/>
        <end position="31"/>
    </location>
</feature>
<evidence type="ECO:0000256" key="1">
    <source>
        <dbReference type="SAM" id="Phobius"/>
    </source>
</evidence>
<sequence>MGGFFEELKRRNVYKVATAYAISSWLLIQIANTVGPNLNFPEAVAATITKILIIGFPIVLILAWLYELTPEGFKLTKNIESNEEGNKRIGKRLNKGIIMVLALLVSLLLTDRFFFRGQTLFEDKATASIAVLPFVNFSPEKENDYMADGLTDQILDELANINGLKVPARTSSFAFKGRNTDIKFIAEQLEVNYVLEGSVRYYDGRVRIKTKLINAANGYHLWSNTYDESFDEVLDIQENISRKVAKELKVRLLSKDEEALNQRITENSEAYKLYLKSRSFSKKRDDSSIKHAIELLEEAIDHEPNFTEAHAELSFLYILWHWFGSLDIKTSDEKAKFHMDRALSLDAEKPEVLTSYATYRRNIGNFNKDSADIISDVRKAIELKPNYPDAQFELYLSLRAAEHPQIANKHLVKAVELDPGNGFYTNVLARDLFWKYQEHEKALAIAERQLAINPKEIGMLRYKGAMLASEPFGDLAEGFKSMHQAIKIDPTNRANLDWNIAAALELDLWPLAEKYARTMQLRYSAKIPIVAYFHSFMGDFESAGEVIEFMFEQGEISNYEIASYRAQKVFNLGNPKEALELFEKAYPEIANESILGKDLTYPRKGIILKYIDFLRANNQNEKADLFSDKICLEYNYQIEKNKLMDSHMKDKILLNCYYASNQKSIFLDYLEEVFFQKKDRGEWFCNMKAGFYNRFENDKEYQRLFKRIETETHRMRAEVITYLKEEGDWNPAWDSELGIN</sequence>
<reference evidence="2 3" key="1">
    <citation type="submission" date="2020-04" db="EMBL/GenBank/DDBJ databases">
        <authorList>
            <person name="Yoon J."/>
        </authorList>
    </citation>
    <scope>NUCLEOTIDE SEQUENCE [LARGE SCALE GENOMIC DNA]</scope>
    <source>
        <strain evidence="2 3">DJ-13</strain>
    </source>
</reference>
<accession>A0ABX1GS94</accession>
<gene>
    <name evidence="2" type="ORF">HCU67_10950</name>
</gene>
<comment type="caution">
    <text evidence="2">The sequence shown here is derived from an EMBL/GenBank/DDBJ whole genome shotgun (WGS) entry which is preliminary data.</text>
</comment>
<feature type="transmembrane region" description="Helical" evidence="1">
    <location>
        <begin position="96"/>
        <end position="115"/>
    </location>
</feature>
<dbReference type="InterPro" id="IPR011990">
    <property type="entry name" value="TPR-like_helical_dom_sf"/>
</dbReference>
<dbReference type="RefSeq" id="WP_168552663.1">
    <property type="nucleotide sequence ID" value="NZ_JAAWWL010000002.1"/>
</dbReference>
<dbReference type="Proteomes" id="UP000718451">
    <property type="component" value="Unassembled WGS sequence"/>
</dbReference>
<keyword evidence="1" id="KW-0812">Transmembrane</keyword>
<name>A0ABX1GS94_9FLAO</name>
<dbReference type="Gene3D" id="3.40.50.10070">
    <property type="entry name" value="TolB, N-terminal domain"/>
    <property type="match status" value="1"/>
</dbReference>
<evidence type="ECO:0008006" key="4">
    <source>
        <dbReference type="Google" id="ProtNLM"/>
    </source>
</evidence>
<keyword evidence="1" id="KW-1133">Transmembrane helix</keyword>
<organism evidence="2 3">
    <name type="scientific">Croceivirga thetidis</name>
    <dbReference type="NCBI Taxonomy" id="2721623"/>
    <lineage>
        <taxon>Bacteria</taxon>
        <taxon>Pseudomonadati</taxon>
        <taxon>Bacteroidota</taxon>
        <taxon>Flavobacteriia</taxon>
        <taxon>Flavobacteriales</taxon>
        <taxon>Flavobacteriaceae</taxon>
        <taxon>Croceivirga</taxon>
    </lineage>
</organism>
<protein>
    <recommendedName>
        <fullName evidence="4">Tetratricopeptide repeat protein</fullName>
    </recommendedName>
</protein>
<evidence type="ECO:0000313" key="2">
    <source>
        <dbReference type="EMBL" id="NKI32464.1"/>
    </source>
</evidence>
<keyword evidence="3" id="KW-1185">Reference proteome</keyword>
<dbReference type="SUPFAM" id="SSF48452">
    <property type="entry name" value="TPR-like"/>
    <property type="match status" value="2"/>
</dbReference>
<dbReference type="EMBL" id="JAAWWL010000002">
    <property type="protein sequence ID" value="NKI32464.1"/>
    <property type="molecule type" value="Genomic_DNA"/>
</dbReference>
<keyword evidence="1" id="KW-0472">Membrane</keyword>
<dbReference type="Gene3D" id="1.25.40.10">
    <property type="entry name" value="Tetratricopeptide repeat domain"/>
    <property type="match status" value="1"/>
</dbReference>
<proteinExistence type="predicted"/>
<evidence type="ECO:0000313" key="3">
    <source>
        <dbReference type="Proteomes" id="UP000718451"/>
    </source>
</evidence>